<evidence type="ECO:0000313" key="2">
    <source>
        <dbReference type="EMBL" id="KAK7449247.1"/>
    </source>
</evidence>
<dbReference type="InterPro" id="IPR029058">
    <property type="entry name" value="AB_hydrolase_fold"/>
</dbReference>
<dbReference type="Pfam" id="PF12697">
    <property type="entry name" value="Abhydrolase_6"/>
    <property type="match status" value="1"/>
</dbReference>
<dbReference type="Gene3D" id="3.40.50.1820">
    <property type="entry name" value="alpha/beta hydrolase"/>
    <property type="match status" value="1"/>
</dbReference>
<gene>
    <name evidence="2" type="ORF">VKT23_013392</name>
</gene>
<dbReference type="InterPro" id="IPR050228">
    <property type="entry name" value="Carboxylesterase_BioH"/>
</dbReference>
<name>A0ABR1J4J5_9AGAR</name>
<dbReference type="PANTHER" id="PTHR43194">
    <property type="entry name" value="HYDROLASE ALPHA/BETA FOLD FAMILY"/>
    <property type="match status" value="1"/>
</dbReference>
<keyword evidence="3" id="KW-1185">Reference proteome</keyword>
<evidence type="ECO:0000313" key="3">
    <source>
        <dbReference type="Proteomes" id="UP001498398"/>
    </source>
</evidence>
<organism evidence="2 3">
    <name type="scientific">Marasmiellus scandens</name>
    <dbReference type="NCBI Taxonomy" id="2682957"/>
    <lineage>
        <taxon>Eukaryota</taxon>
        <taxon>Fungi</taxon>
        <taxon>Dikarya</taxon>
        <taxon>Basidiomycota</taxon>
        <taxon>Agaricomycotina</taxon>
        <taxon>Agaricomycetes</taxon>
        <taxon>Agaricomycetidae</taxon>
        <taxon>Agaricales</taxon>
        <taxon>Marasmiineae</taxon>
        <taxon>Omphalotaceae</taxon>
        <taxon>Marasmiellus</taxon>
    </lineage>
</organism>
<dbReference type="SUPFAM" id="SSF53474">
    <property type="entry name" value="alpha/beta-Hydrolases"/>
    <property type="match status" value="1"/>
</dbReference>
<comment type="caution">
    <text evidence="2">The sequence shown here is derived from an EMBL/GenBank/DDBJ whole genome shotgun (WGS) entry which is preliminary data.</text>
</comment>
<dbReference type="Proteomes" id="UP001498398">
    <property type="component" value="Unassembled WGS sequence"/>
</dbReference>
<reference evidence="2 3" key="1">
    <citation type="submission" date="2024-01" db="EMBL/GenBank/DDBJ databases">
        <title>A draft genome for the cacao thread blight pathogen Marasmiellus scandens.</title>
        <authorList>
            <person name="Baruah I.K."/>
            <person name="Leung J."/>
            <person name="Bukari Y."/>
            <person name="Amoako-Attah I."/>
            <person name="Meinhardt L.W."/>
            <person name="Bailey B.A."/>
            <person name="Cohen S.P."/>
        </authorList>
    </citation>
    <scope>NUCLEOTIDE SEQUENCE [LARGE SCALE GENOMIC DNA]</scope>
    <source>
        <strain evidence="2 3">GH-19</strain>
    </source>
</reference>
<accession>A0ABR1J4J5</accession>
<evidence type="ECO:0000259" key="1">
    <source>
        <dbReference type="Pfam" id="PF12697"/>
    </source>
</evidence>
<dbReference type="EMBL" id="JBANRG010000036">
    <property type="protein sequence ID" value="KAK7449247.1"/>
    <property type="molecule type" value="Genomic_DNA"/>
</dbReference>
<dbReference type="PANTHER" id="PTHR43194:SF2">
    <property type="entry name" value="PEROXISOMAL MEMBRANE PROTEIN LPX1"/>
    <property type="match status" value="1"/>
</dbReference>
<sequence length="343" mass="38393">MPDIQSESFVFDPRPNFPLVTTANRYWATSSRSADDPTALTLIFAHGTGFHKEIWLPIIEDLYTLVGNHGGLRIREVWSIDAPNHGDAAVLNEKDLQWGYEPIFRWEDYGRVLHSFLAGLGKGVNVDFTKHRLVGIGHSMGAISMLLSTNFYPSVKFESIVLVEPMIFSKEAALAPGAHFLSEGSAKRRDAWPSKEEAYTSLKSRKAWQSWDDRVLRIYVDKGMRPLPTAEYPDKQGVTLKCTRKQETASYNDPLGHSLVYRNFAGFTKRLPVHLMYGEIDDYVPWEIKDNVINKAGGGVHNFASFAKVPSAGHLAPQTNPKGVAQKIYEALAGQRGESRSKL</sequence>
<proteinExistence type="predicted"/>
<feature type="domain" description="AB hydrolase-1" evidence="1">
    <location>
        <begin position="42"/>
        <end position="326"/>
    </location>
</feature>
<protein>
    <recommendedName>
        <fullName evidence="1">AB hydrolase-1 domain-containing protein</fullName>
    </recommendedName>
</protein>
<dbReference type="InterPro" id="IPR000073">
    <property type="entry name" value="AB_hydrolase_1"/>
</dbReference>